<reference evidence="2" key="1">
    <citation type="submission" date="2019-03" db="EMBL/GenBank/DDBJ databases">
        <title>WGS assembly of Setaria viridis.</title>
        <authorList>
            <person name="Huang P."/>
            <person name="Jenkins J."/>
            <person name="Grimwood J."/>
            <person name="Barry K."/>
            <person name="Healey A."/>
            <person name="Mamidi S."/>
            <person name="Sreedasyam A."/>
            <person name="Shu S."/>
            <person name="Feldman M."/>
            <person name="Wu J."/>
            <person name="Yu Y."/>
            <person name="Chen C."/>
            <person name="Johnson J."/>
            <person name="Rokhsar D."/>
            <person name="Baxter I."/>
            <person name="Schmutz J."/>
            <person name="Brutnell T."/>
            <person name="Kellogg E."/>
        </authorList>
    </citation>
    <scope>NUCLEOTIDE SEQUENCE [LARGE SCALE GENOMIC DNA]</scope>
</reference>
<accession>A0A4U6VHK9</accession>
<feature type="compositionally biased region" description="Basic residues" evidence="1">
    <location>
        <begin position="61"/>
        <end position="73"/>
    </location>
</feature>
<organism evidence="2 3">
    <name type="scientific">Setaria viridis</name>
    <name type="common">Green bristlegrass</name>
    <name type="synonym">Setaria italica subsp. viridis</name>
    <dbReference type="NCBI Taxonomy" id="4556"/>
    <lineage>
        <taxon>Eukaryota</taxon>
        <taxon>Viridiplantae</taxon>
        <taxon>Streptophyta</taxon>
        <taxon>Embryophyta</taxon>
        <taxon>Tracheophyta</taxon>
        <taxon>Spermatophyta</taxon>
        <taxon>Magnoliopsida</taxon>
        <taxon>Liliopsida</taxon>
        <taxon>Poales</taxon>
        <taxon>Poaceae</taxon>
        <taxon>PACMAD clade</taxon>
        <taxon>Panicoideae</taxon>
        <taxon>Panicodae</taxon>
        <taxon>Paniceae</taxon>
        <taxon>Cenchrinae</taxon>
        <taxon>Setaria</taxon>
    </lineage>
</organism>
<sequence>MERRRAAGRYRVIRCLEAGAARSPSSSARSPCAAGVASPPPPLLTAVARHSFPSLPQKTMRFRGRQRRGRTRAVGRNASWRQNTVNGISEKRKN</sequence>
<protein>
    <submittedName>
        <fullName evidence="2">Uncharacterized protein</fullName>
    </submittedName>
</protein>
<evidence type="ECO:0000313" key="2">
    <source>
        <dbReference type="EMBL" id="TKW28165.1"/>
    </source>
</evidence>
<feature type="compositionally biased region" description="Low complexity" evidence="1">
    <location>
        <begin position="20"/>
        <end position="35"/>
    </location>
</feature>
<feature type="region of interest" description="Disordered" evidence="1">
    <location>
        <begin position="61"/>
        <end position="94"/>
    </location>
</feature>
<evidence type="ECO:0000313" key="3">
    <source>
        <dbReference type="Proteomes" id="UP000298652"/>
    </source>
</evidence>
<dbReference type="EMBL" id="CM016554">
    <property type="protein sequence ID" value="TKW28165.1"/>
    <property type="molecule type" value="Genomic_DNA"/>
</dbReference>
<evidence type="ECO:0000256" key="1">
    <source>
        <dbReference type="SAM" id="MobiDB-lite"/>
    </source>
</evidence>
<dbReference type="Proteomes" id="UP000298652">
    <property type="component" value="Chromosome 3"/>
</dbReference>
<gene>
    <name evidence="2" type="ORF">SEVIR_3G328900v2</name>
</gene>
<name>A0A4U6VHK9_SETVI</name>
<keyword evidence="3" id="KW-1185">Reference proteome</keyword>
<dbReference type="AlphaFoldDB" id="A0A4U6VHK9"/>
<proteinExistence type="predicted"/>
<feature type="region of interest" description="Disordered" evidence="1">
    <location>
        <begin position="20"/>
        <end position="41"/>
    </location>
</feature>
<dbReference type="Gramene" id="TKW28165">
    <property type="protein sequence ID" value="TKW28165"/>
    <property type="gene ID" value="SEVIR_3G328900v2"/>
</dbReference>